<dbReference type="Proteomes" id="UP000215224">
    <property type="component" value="Chromosome"/>
</dbReference>
<dbReference type="Gene3D" id="3.10.450.50">
    <property type="match status" value="1"/>
</dbReference>
<dbReference type="STRING" id="1314751.GCA_001591425_01862"/>
<feature type="compositionally biased region" description="Basic and acidic residues" evidence="1">
    <location>
        <begin position="27"/>
        <end position="45"/>
    </location>
</feature>
<proteinExistence type="predicted"/>
<protein>
    <submittedName>
        <fullName evidence="2">Uncharacterized protein</fullName>
    </submittedName>
</protein>
<keyword evidence="3" id="KW-1185">Reference proteome</keyword>
<dbReference type="EMBL" id="CP018866">
    <property type="protein sequence ID" value="AST93550.1"/>
    <property type="molecule type" value="Genomic_DNA"/>
</dbReference>
<dbReference type="KEGG" id="bcoh:BC6307_20910"/>
<accession>A0A223KVU1</accession>
<dbReference type="SUPFAM" id="SSF54427">
    <property type="entry name" value="NTF2-like"/>
    <property type="match status" value="1"/>
</dbReference>
<dbReference type="PROSITE" id="PS51257">
    <property type="entry name" value="PROKAR_LIPOPROTEIN"/>
    <property type="match status" value="1"/>
</dbReference>
<evidence type="ECO:0000313" key="3">
    <source>
        <dbReference type="Proteomes" id="UP000215224"/>
    </source>
</evidence>
<evidence type="ECO:0000313" key="2">
    <source>
        <dbReference type="EMBL" id="AST93550.1"/>
    </source>
</evidence>
<reference evidence="2 3" key="1">
    <citation type="submission" date="2016-12" db="EMBL/GenBank/DDBJ databases">
        <title>The whole genome sequencing and assembly of Bacillus cohnii DSM 6307T strain.</title>
        <authorList>
            <person name="Lee Y.-J."/>
            <person name="Yi H."/>
            <person name="Bahn Y.-S."/>
            <person name="Kim J.F."/>
            <person name="Lee D.-W."/>
        </authorList>
    </citation>
    <scope>NUCLEOTIDE SEQUENCE [LARGE SCALE GENOMIC DNA]</scope>
    <source>
        <strain evidence="2 3">DSM 6307</strain>
    </source>
</reference>
<dbReference type="AlphaFoldDB" id="A0A223KVU1"/>
<sequence>MRLLVIVLVAVGMLVGCNNSQSTSPANEEKEKVIEENKEQEATRSDEDEINEIIKQNLIAAENKDLKAYMSTLHTEAPAYASTSDMMEEFFSTYDVKYTWDEIEVVEIKGTEAEVRVVQTTLNIGDVPFDDNRLEAVHTMKVEDGEWKIYATEVIDVVYLNETTETNSEVDTEINAANFFSLYIPLLDEENGNSPGQDIPNDTYEFLLENEELFPVSSSNLSKAIDMVNEDIEYRNLSKTLNRYTTTMYYDSGYVIDIYEEFIPELDSYFTHLYISNDYDEVYEVLYLGSLDDIFYEDYVEFIGVPTIHSGFDNVSGGYTNVIVVIGSHVEKLN</sequence>
<feature type="region of interest" description="Disordered" evidence="1">
    <location>
        <begin position="19"/>
        <end position="46"/>
    </location>
</feature>
<evidence type="ECO:0000256" key="1">
    <source>
        <dbReference type="SAM" id="MobiDB-lite"/>
    </source>
</evidence>
<organism evidence="2 3">
    <name type="scientific">Sutcliffiella cohnii</name>
    <dbReference type="NCBI Taxonomy" id="33932"/>
    <lineage>
        <taxon>Bacteria</taxon>
        <taxon>Bacillati</taxon>
        <taxon>Bacillota</taxon>
        <taxon>Bacilli</taxon>
        <taxon>Bacillales</taxon>
        <taxon>Bacillaceae</taxon>
        <taxon>Sutcliffiella</taxon>
    </lineage>
</organism>
<name>A0A223KVU1_9BACI</name>
<gene>
    <name evidence="2" type="ORF">BC6307_20910</name>
</gene>
<dbReference type="InterPro" id="IPR032710">
    <property type="entry name" value="NTF2-like_dom_sf"/>
</dbReference>